<protein>
    <submittedName>
        <fullName evidence="5">HS12A-like protein</fullName>
    </submittedName>
</protein>
<dbReference type="Pfam" id="PF00012">
    <property type="entry name" value="HSP70"/>
    <property type="match status" value="1"/>
</dbReference>
<keyword evidence="6" id="KW-1185">Reference proteome</keyword>
<dbReference type="Proteomes" id="UP001164746">
    <property type="component" value="Chromosome 3"/>
</dbReference>
<dbReference type="PANTHER" id="PTHR14187">
    <property type="entry name" value="ALPHA KINASE/ELONGATION FACTOR 2 KINASE"/>
    <property type="match status" value="1"/>
</dbReference>
<comment type="similarity">
    <text evidence="1">Belongs to the heat shock protein 70 family.</text>
</comment>
<evidence type="ECO:0000256" key="3">
    <source>
        <dbReference type="ARBA" id="ARBA00022840"/>
    </source>
</evidence>
<dbReference type="InterPro" id="IPR043129">
    <property type="entry name" value="ATPase_NBD"/>
</dbReference>
<dbReference type="Gene3D" id="3.90.640.10">
    <property type="entry name" value="Actin, Chain A, domain 4"/>
    <property type="match status" value="1"/>
</dbReference>
<name>A0ABY7DKT0_MYAAR</name>
<dbReference type="Gene3D" id="2.60.34.10">
    <property type="entry name" value="Substrate Binding Domain Of DNAk, Chain A, domain 1"/>
    <property type="match status" value="1"/>
</dbReference>
<gene>
    <name evidence="5" type="ORF">MAR_022695</name>
</gene>
<evidence type="ECO:0000256" key="2">
    <source>
        <dbReference type="ARBA" id="ARBA00022741"/>
    </source>
</evidence>
<proteinExistence type="inferred from homology"/>
<sequence>MRDDFKADPPKISANTSWYAGGQLFTLKTPTVLLLDPKQNFEAFGFDAEDRYAELAADNDHKGYFYFRRLKLKLYNSTNIDRDTMVEDEQTKKMNAIKVFSICIKYLMEHFMKNIKNRVLEISEKDVDWVLTVPAIWNNSSKQFMREAAEMAGMKKDSLTIVLEPETASLFCMHLPIEQLNMTGASLSQSQMSPFSIGQRYMVVDVGGATVDINVIELVGEGQLKVHNMTSGATWGGTRVDAAFEDFMRKLVGKEVFDEFKKTFVEDFVEFQRQFETKKRCITHDKKGKETIQIPIALTEIYKSKTKKNMEAAVKQFQGNLTWTAGRLRVNCDFMRGWFKDTCDNTVKHVRDLFRQPAVLSCETILLVGGYAESSVLQQAFRDNFPNKRLIVPEEAGLAVLKGAVLFGHLKPHLSIEKSTKPVQTIIVAAIDFGSAFSGFAFAERDDLKTVSENPKIITGTGFVSGQLISHKTPTVLLLNPDKSFAAFGYTAEEMYSTLFEDDRERKTSSHRSYYYFRRLKMMLHSPDRPMSQEEASATVSQLQKGTKYMVVNAGEGTIDVIVHEIVGDKKLKELTSASGGPWGGTLVDKEFDAFMETIFGRDFYYRFKNECVGDYIDLHRELELKKRNVNSNDDRKETFSLPFALLKLMDKEMATLFDQRLQIYNGDVSLKNGKLRIASEIMRGWFKESCLKTTQHLKSILQQKGCAGTDTILLVGDYAESPMLQSEIKDAFRDKTVIISDEAGLAVLKGAVLFGNDPLVVVSRIARCSYGICVFRDFDPRIHAQEKKTVIGGKLKCKDIFAKHVQRGDELTVGQAQLHQRYSKLEADQISFVLDIYTSTNADPRFVDDKDCTYLGCLEIEVPPEDSKDNGIKVNMTFAETELEVEARDEKYGKTKKATFDFLFGDSREEIEKQKEENGKRDGSGGER</sequence>
<accession>A0ABY7DKT0</accession>
<evidence type="ECO:0000313" key="5">
    <source>
        <dbReference type="EMBL" id="WAQ98322.1"/>
    </source>
</evidence>
<evidence type="ECO:0000313" key="6">
    <source>
        <dbReference type="Proteomes" id="UP001164746"/>
    </source>
</evidence>
<keyword evidence="2" id="KW-0547">Nucleotide-binding</keyword>
<reference evidence="5" key="1">
    <citation type="submission" date="2022-11" db="EMBL/GenBank/DDBJ databases">
        <title>Centuries of genome instability and evolution in soft-shell clam transmissible cancer (bioRxiv).</title>
        <authorList>
            <person name="Hart S.F.M."/>
            <person name="Yonemitsu M.A."/>
            <person name="Giersch R.M."/>
            <person name="Beal B.F."/>
            <person name="Arriagada G."/>
            <person name="Davis B.W."/>
            <person name="Ostrander E.A."/>
            <person name="Goff S.P."/>
            <person name="Metzger M.J."/>
        </authorList>
    </citation>
    <scope>NUCLEOTIDE SEQUENCE</scope>
    <source>
        <strain evidence="5">MELC-2E11</strain>
        <tissue evidence="5">Siphon/mantle</tissue>
    </source>
</reference>
<dbReference type="SUPFAM" id="SSF53067">
    <property type="entry name" value="Actin-like ATPase domain"/>
    <property type="match status" value="3"/>
</dbReference>
<dbReference type="Gene3D" id="3.30.420.40">
    <property type="match status" value="3"/>
</dbReference>
<dbReference type="PANTHER" id="PTHR14187:SF5">
    <property type="entry name" value="HEAT SHOCK 70 KDA PROTEIN 12A"/>
    <property type="match status" value="1"/>
</dbReference>
<feature type="region of interest" description="Disordered" evidence="4">
    <location>
        <begin position="910"/>
        <end position="929"/>
    </location>
</feature>
<evidence type="ECO:0000256" key="4">
    <source>
        <dbReference type="SAM" id="MobiDB-lite"/>
    </source>
</evidence>
<dbReference type="CDD" id="cd10229">
    <property type="entry name" value="ASKHA_NBD_HSP70_HSPA12"/>
    <property type="match status" value="1"/>
</dbReference>
<dbReference type="InterPro" id="IPR029047">
    <property type="entry name" value="HSP70_peptide-bd_sf"/>
</dbReference>
<organism evidence="5 6">
    <name type="scientific">Mya arenaria</name>
    <name type="common">Soft-shell clam</name>
    <dbReference type="NCBI Taxonomy" id="6604"/>
    <lineage>
        <taxon>Eukaryota</taxon>
        <taxon>Metazoa</taxon>
        <taxon>Spiralia</taxon>
        <taxon>Lophotrochozoa</taxon>
        <taxon>Mollusca</taxon>
        <taxon>Bivalvia</taxon>
        <taxon>Autobranchia</taxon>
        <taxon>Heteroconchia</taxon>
        <taxon>Euheterodonta</taxon>
        <taxon>Imparidentia</taxon>
        <taxon>Neoheterodontei</taxon>
        <taxon>Myida</taxon>
        <taxon>Myoidea</taxon>
        <taxon>Myidae</taxon>
        <taxon>Mya</taxon>
    </lineage>
</organism>
<dbReference type="InterPro" id="IPR013126">
    <property type="entry name" value="Hsp_70_fam"/>
</dbReference>
<dbReference type="EMBL" id="CP111014">
    <property type="protein sequence ID" value="WAQ98322.1"/>
    <property type="molecule type" value="Genomic_DNA"/>
</dbReference>
<evidence type="ECO:0000256" key="1">
    <source>
        <dbReference type="ARBA" id="ARBA00007381"/>
    </source>
</evidence>
<keyword evidence="3" id="KW-0067">ATP-binding</keyword>